<dbReference type="Pfam" id="PF00140">
    <property type="entry name" value="Sigma70_r1_2"/>
    <property type="match status" value="1"/>
</dbReference>
<evidence type="ECO:0000256" key="4">
    <source>
        <dbReference type="ARBA" id="ARBA00023163"/>
    </source>
</evidence>
<dbReference type="InterPro" id="IPR000943">
    <property type="entry name" value="RNA_pol_sigma70"/>
</dbReference>
<dbReference type="AlphaFoldDB" id="A0A9X1W691"/>
<evidence type="ECO:0000256" key="1">
    <source>
        <dbReference type="ARBA" id="ARBA00023015"/>
    </source>
</evidence>
<dbReference type="GO" id="GO:0016987">
    <property type="term" value="F:sigma factor activity"/>
    <property type="evidence" value="ECO:0007669"/>
    <property type="project" value="UniProtKB-KW"/>
</dbReference>
<organism evidence="6 7">
    <name type="scientific">Vibrio gelatinilyticus</name>
    <dbReference type="NCBI Taxonomy" id="2893468"/>
    <lineage>
        <taxon>Bacteria</taxon>
        <taxon>Pseudomonadati</taxon>
        <taxon>Pseudomonadota</taxon>
        <taxon>Gammaproteobacteria</taxon>
        <taxon>Vibrionales</taxon>
        <taxon>Vibrionaceae</taxon>
        <taxon>Vibrio</taxon>
    </lineage>
</organism>
<dbReference type="InterPro" id="IPR013324">
    <property type="entry name" value="RNA_pol_sigma_r3/r4-like"/>
</dbReference>
<dbReference type="RefSeq" id="WP_244354072.1">
    <property type="nucleotide sequence ID" value="NZ_JAJNNZ010000001.1"/>
</dbReference>
<dbReference type="SUPFAM" id="SSF88659">
    <property type="entry name" value="Sigma3 and sigma4 domains of RNA polymerase sigma factors"/>
    <property type="match status" value="2"/>
</dbReference>
<dbReference type="EMBL" id="JAJNNZ010000001">
    <property type="protein sequence ID" value="MCJ2375242.1"/>
    <property type="molecule type" value="Genomic_DNA"/>
</dbReference>
<dbReference type="InterPro" id="IPR036388">
    <property type="entry name" value="WH-like_DNA-bd_sf"/>
</dbReference>
<evidence type="ECO:0000256" key="3">
    <source>
        <dbReference type="ARBA" id="ARBA00023125"/>
    </source>
</evidence>
<dbReference type="PANTHER" id="PTHR30603">
    <property type="entry name" value="RNA POLYMERASE SIGMA FACTOR RPO"/>
    <property type="match status" value="1"/>
</dbReference>
<dbReference type="GO" id="GO:0006352">
    <property type="term" value="P:DNA-templated transcription initiation"/>
    <property type="evidence" value="ECO:0007669"/>
    <property type="project" value="InterPro"/>
</dbReference>
<dbReference type="NCBIfam" id="TIGR02937">
    <property type="entry name" value="sigma70-ECF"/>
    <property type="match status" value="1"/>
</dbReference>
<reference evidence="6" key="1">
    <citation type="submission" date="2021-11" db="EMBL/GenBank/DDBJ databases">
        <title>Vibrio ZSDE26 sp. nov. and Vibrio ZSDZ34 sp. nov., isolated from coastal seawater in Qingdao.</title>
        <authorList>
            <person name="Zhang P."/>
        </authorList>
    </citation>
    <scope>NUCLEOTIDE SEQUENCE</scope>
    <source>
        <strain evidence="6">ZSDZ34</strain>
    </source>
</reference>
<dbReference type="InterPro" id="IPR050239">
    <property type="entry name" value="Sigma-70_RNA_pol_init_factors"/>
</dbReference>
<evidence type="ECO:0000256" key="2">
    <source>
        <dbReference type="ARBA" id="ARBA00023082"/>
    </source>
</evidence>
<feature type="domain" description="RNA polymerase sigma-70" evidence="5">
    <location>
        <begin position="92"/>
        <end position="105"/>
    </location>
</feature>
<gene>
    <name evidence="6" type="ORF">LNL84_00155</name>
</gene>
<dbReference type="SUPFAM" id="SSF88946">
    <property type="entry name" value="Sigma2 domain of RNA polymerase sigma factors"/>
    <property type="match status" value="1"/>
</dbReference>
<name>A0A9X1W691_9VIBR</name>
<dbReference type="Pfam" id="PF04545">
    <property type="entry name" value="Sigma70_r4"/>
    <property type="match status" value="1"/>
</dbReference>
<dbReference type="InterPro" id="IPR013325">
    <property type="entry name" value="RNA_pol_sigma_r2"/>
</dbReference>
<accession>A0A9X1W691</accession>
<dbReference type="PANTHER" id="PTHR30603:SF67">
    <property type="entry name" value="RNA POLYMERASE SIGMA FACTOR RPOS"/>
    <property type="match status" value="1"/>
</dbReference>
<dbReference type="Proteomes" id="UP001139488">
    <property type="component" value="Unassembled WGS sequence"/>
</dbReference>
<dbReference type="InterPro" id="IPR014284">
    <property type="entry name" value="RNA_pol_sigma-70_dom"/>
</dbReference>
<keyword evidence="1" id="KW-0805">Transcription regulation</keyword>
<dbReference type="Pfam" id="PF04542">
    <property type="entry name" value="Sigma70_r2"/>
    <property type="match status" value="1"/>
</dbReference>
<dbReference type="Gene3D" id="1.10.10.10">
    <property type="entry name" value="Winged helix-like DNA-binding domain superfamily/Winged helix DNA-binding domain"/>
    <property type="match status" value="2"/>
</dbReference>
<protein>
    <submittedName>
        <fullName evidence="6">Sigma-70 family RNA polymerase sigma factor</fullName>
    </submittedName>
</protein>
<dbReference type="PRINTS" id="PR00046">
    <property type="entry name" value="SIGMA70FCT"/>
</dbReference>
<dbReference type="CDD" id="cd06171">
    <property type="entry name" value="Sigma70_r4"/>
    <property type="match status" value="1"/>
</dbReference>
<dbReference type="InterPro" id="IPR007627">
    <property type="entry name" value="RNA_pol_sigma70_r2"/>
</dbReference>
<keyword evidence="2" id="KW-0731">Sigma factor</keyword>
<sequence>MEERKVHKRLSNKPSFKRTHTVMSGGDFYSQYISEVVSIDLLTAEQEVHFATLARRGDLKARDTLIESNLRLVVKVARSYSKRGLSNHSLLDLIEEGNLGLMKAIEKFDPEKGFRFSTYAVWWIRESIDSSLMNTGRTVRLPVHIIKEINRLSKQTKLMGDELNRAPSIKEIAQQVQQSQQHVSQLIDMSGFIESNSSVDVVDQVYLTLETCESTSIPEPCQNCHDEELQKCLEAMVLNLPDKYKDILIYRYGLFGHEIKTLERLGETYNLSKERVRQLQQEAVQKLRSRFKFEGLVDD</sequence>
<dbReference type="PROSITE" id="PS00715">
    <property type="entry name" value="SIGMA70_1"/>
    <property type="match status" value="1"/>
</dbReference>
<evidence type="ECO:0000313" key="7">
    <source>
        <dbReference type="Proteomes" id="UP001139488"/>
    </source>
</evidence>
<dbReference type="InterPro" id="IPR007630">
    <property type="entry name" value="RNA_pol_sigma70_r4"/>
</dbReference>
<proteinExistence type="predicted"/>
<comment type="caution">
    <text evidence="6">The sequence shown here is derived from an EMBL/GenBank/DDBJ whole genome shotgun (WGS) entry which is preliminary data.</text>
</comment>
<dbReference type="InterPro" id="IPR009042">
    <property type="entry name" value="RNA_pol_sigma70_r1_2"/>
</dbReference>
<keyword evidence="7" id="KW-1185">Reference proteome</keyword>
<dbReference type="GO" id="GO:0003677">
    <property type="term" value="F:DNA binding"/>
    <property type="evidence" value="ECO:0007669"/>
    <property type="project" value="UniProtKB-KW"/>
</dbReference>
<evidence type="ECO:0000313" key="6">
    <source>
        <dbReference type="EMBL" id="MCJ2375242.1"/>
    </source>
</evidence>
<dbReference type="PIRSF" id="PIRSF000770">
    <property type="entry name" value="RNA_pol_sigma-SigE/K"/>
    <property type="match status" value="1"/>
</dbReference>
<keyword evidence="3" id="KW-0238">DNA-binding</keyword>
<dbReference type="Gene3D" id="1.10.601.10">
    <property type="entry name" value="RNA Polymerase Primary Sigma Factor"/>
    <property type="match status" value="1"/>
</dbReference>
<keyword evidence="4" id="KW-0804">Transcription</keyword>
<evidence type="ECO:0000259" key="5">
    <source>
        <dbReference type="PROSITE" id="PS00715"/>
    </source>
</evidence>